<accession>A0A1S4FTU0</accession>
<dbReference type="PANTHER" id="PTHR21066">
    <property type="entry name" value="ODORANT-BINDING PROTEIN 59A-RELATED"/>
    <property type="match status" value="1"/>
</dbReference>
<protein>
    <recommendedName>
        <fullName evidence="8">OBP47-like domain-containing protein</fullName>
    </recommendedName>
</protein>
<dbReference type="OrthoDB" id="7735119at2759"/>
<dbReference type="InterPro" id="IPR052295">
    <property type="entry name" value="Odorant-binding_protein"/>
</dbReference>
<evidence type="ECO:0000256" key="3">
    <source>
        <dbReference type="ARBA" id="ARBA00022448"/>
    </source>
</evidence>
<dbReference type="EnsemblMetazoa" id="AAEL011486-RA">
    <property type="protein sequence ID" value="AAEL011486-PA"/>
    <property type="gene ID" value="AAEL011486"/>
</dbReference>
<keyword evidence="3" id="KW-0813">Transport</keyword>
<dbReference type="VEuPathDB" id="VectorBase:AAEL011486"/>
<keyword evidence="6" id="KW-0552">Olfaction</keyword>
<name>A0A1S4FTU0_AEDAE</name>
<dbReference type="AlphaFoldDB" id="A0A1S4FTU0"/>
<keyword evidence="5" id="KW-0716">Sensory transduction</keyword>
<evidence type="ECO:0000256" key="2">
    <source>
        <dbReference type="ARBA" id="ARBA00008098"/>
    </source>
</evidence>
<proteinExistence type="inferred from homology"/>
<dbReference type="SMR" id="A0A1S4FTU0"/>
<keyword evidence="7" id="KW-1015">Disulfide bond</keyword>
<keyword evidence="4" id="KW-0964">Secreted</keyword>
<dbReference type="PANTHER" id="PTHR21066:SF3">
    <property type="entry name" value="IP02236P"/>
    <property type="match status" value="1"/>
</dbReference>
<dbReference type="GO" id="GO:0005549">
    <property type="term" value="F:odorant binding"/>
    <property type="evidence" value="ECO:0007669"/>
    <property type="project" value="InterPro"/>
</dbReference>
<dbReference type="InterPro" id="IPR036728">
    <property type="entry name" value="PBP_GOBP_sf"/>
</dbReference>
<dbReference type="Gene3D" id="1.10.238.270">
    <property type="match status" value="1"/>
</dbReference>
<evidence type="ECO:0000313" key="9">
    <source>
        <dbReference type="EnsemblMetazoa" id="AAEL011486-PA"/>
    </source>
</evidence>
<evidence type="ECO:0000256" key="5">
    <source>
        <dbReference type="ARBA" id="ARBA00022606"/>
    </source>
</evidence>
<dbReference type="GO" id="GO:0005576">
    <property type="term" value="C:extracellular region"/>
    <property type="evidence" value="ECO:0007669"/>
    <property type="project" value="UniProtKB-SubCell"/>
</dbReference>
<evidence type="ECO:0000259" key="8">
    <source>
        <dbReference type="Pfam" id="PF22651"/>
    </source>
</evidence>
<evidence type="ECO:0000256" key="4">
    <source>
        <dbReference type="ARBA" id="ARBA00022525"/>
    </source>
</evidence>
<evidence type="ECO:0000256" key="1">
    <source>
        <dbReference type="ARBA" id="ARBA00004613"/>
    </source>
</evidence>
<feature type="domain" description="OBP47-like" evidence="8">
    <location>
        <begin position="73"/>
        <end position="175"/>
    </location>
</feature>
<evidence type="ECO:0000256" key="6">
    <source>
        <dbReference type="ARBA" id="ARBA00022725"/>
    </source>
</evidence>
<organism evidence="9 10">
    <name type="scientific">Aedes aegypti</name>
    <name type="common">Yellowfever mosquito</name>
    <name type="synonym">Culex aegypti</name>
    <dbReference type="NCBI Taxonomy" id="7159"/>
    <lineage>
        <taxon>Eukaryota</taxon>
        <taxon>Metazoa</taxon>
        <taxon>Ecdysozoa</taxon>
        <taxon>Arthropoda</taxon>
        <taxon>Hexapoda</taxon>
        <taxon>Insecta</taxon>
        <taxon>Pterygota</taxon>
        <taxon>Neoptera</taxon>
        <taxon>Endopterygota</taxon>
        <taxon>Diptera</taxon>
        <taxon>Nematocera</taxon>
        <taxon>Culicoidea</taxon>
        <taxon>Culicidae</taxon>
        <taxon>Culicinae</taxon>
        <taxon>Aedini</taxon>
        <taxon>Aedes</taxon>
        <taxon>Stegomyia</taxon>
    </lineage>
</organism>
<reference evidence="9" key="2">
    <citation type="submission" date="2020-05" db="UniProtKB">
        <authorList>
            <consortium name="EnsemblMetazoa"/>
        </authorList>
    </citation>
    <scope>IDENTIFICATION</scope>
    <source>
        <strain evidence="9">LVP_AGWG</strain>
    </source>
</reference>
<dbReference type="Proteomes" id="UP000008820">
    <property type="component" value="Chromosome 2"/>
</dbReference>
<dbReference type="SUPFAM" id="SSF47565">
    <property type="entry name" value="Insect pheromone/odorant-binding proteins"/>
    <property type="match status" value="1"/>
</dbReference>
<evidence type="ECO:0000256" key="7">
    <source>
        <dbReference type="ARBA" id="ARBA00023157"/>
    </source>
</evidence>
<reference evidence="9 10" key="1">
    <citation type="submission" date="2017-06" db="EMBL/GenBank/DDBJ databases">
        <title>Aedes aegypti genome working group (AGWG) sequencing and assembly.</title>
        <authorList>
            <consortium name="Aedes aegypti Genome Working Group (AGWG)"/>
            <person name="Matthews B.J."/>
        </authorList>
    </citation>
    <scope>NUCLEOTIDE SEQUENCE [LARGE SCALE GENOMIC DNA]</scope>
    <source>
        <strain evidence="9 10">LVP_AGWG</strain>
    </source>
</reference>
<gene>
    <name evidence="9" type="primary">5574877</name>
</gene>
<sequence>MKLNLALAALIGMVAMVHGQQQINQECFNRPNDKNPMECCRAPNIMPPREELITCMQKFPKPSGPPTPGSPPPGHNCMAECMLEQQGIMSGGALSKDTATSKLVALVGSSSEWQAVARKSIETCYSQVSSLGGQKDSLGCSVMAGSFMECMPSMMFTNCPSSAWTASAECDQLKAHLQKGCPLMTLFKGPHPH</sequence>
<comment type="subcellular location">
    <subcellularLocation>
        <location evidence="1">Secreted</location>
    </subcellularLocation>
</comment>
<keyword evidence="10" id="KW-1185">Reference proteome</keyword>
<dbReference type="GO" id="GO:0007608">
    <property type="term" value="P:sensory perception of smell"/>
    <property type="evidence" value="ECO:0007669"/>
    <property type="project" value="UniProtKB-KW"/>
</dbReference>
<comment type="similarity">
    <text evidence="2">Belongs to the PBP/GOBP family.</text>
</comment>
<dbReference type="InterPro" id="IPR054577">
    <property type="entry name" value="OBP47-like_dom"/>
</dbReference>
<dbReference type="FunCoup" id="A0A1S4FTU0">
    <property type="interactions" value="37"/>
</dbReference>
<dbReference type="InParanoid" id="A0A1S4FTU0"/>
<dbReference type="Pfam" id="PF22651">
    <property type="entry name" value="OBP47_like"/>
    <property type="match status" value="1"/>
</dbReference>
<evidence type="ECO:0000313" key="10">
    <source>
        <dbReference type="Proteomes" id="UP000008820"/>
    </source>
</evidence>